<comment type="caution">
    <text evidence="14">The sequence shown here is derived from an EMBL/GenBank/DDBJ whole genome shotgun (WGS) entry which is preliminary data.</text>
</comment>
<feature type="binding site" evidence="13">
    <location>
        <position position="281"/>
    </location>
    <ligand>
        <name>substrate</name>
    </ligand>
</feature>
<dbReference type="InterPro" id="IPR042195">
    <property type="entry name" value="ArgJ_beta_C"/>
</dbReference>
<feature type="site" description="Cleavage; by autolysis" evidence="13">
    <location>
        <begin position="194"/>
        <end position="195"/>
    </location>
</feature>
<evidence type="ECO:0000256" key="2">
    <source>
        <dbReference type="ARBA" id="ARBA00006774"/>
    </source>
</evidence>
<dbReference type="Proteomes" id="UP000295632">
    <property type="component" value="Unassembled WGS sequence"/>
</dbReference>
<comment type="subcellular location">
    <subcellularLocation>
        <location evidence="1 13">Cytoplasm</location>
    </subcellularLocation>
</comment>
<dbReference type="Pfam" id="PF01960">
    <property type="entry name" value="ArgJ"/>
    <property type="match status" value="1"/>
</dbReference>
<evidence type="ECO:0000256" key="11">
    <source>
        <dbReference type="ARBA" id="ARBA00049439"/>
    </source>
</evidence>
<dbReference type="SUPFAM" id="SSF56266">
    <property type="entry name" value="DmpA/ArgJ-like"/>
    <property type="match status" value="1"/>
</dbReference>
<dbReference type="GO" id="GO:0004358">
    <property type="term" value="F:L-glutamate N-acetyltransferase activity, acting on acetyl-L-ornithine as donor"/>
    <property type="evidence" value="ECO:0007669"/>
    <property type="project" value="UniProtKB-UniRule"/>
</dbReference>
<dbReference type="Gene3D" id="3.30.2330.10">
    <property type="entry name" value="arginine biosynthesis bifunctional protein suprefamily"/>
    <property type="match status" value="1"/>
</dbReference>
<comment type="pathway">
    <text evidence="13">Amino-acid biosynthesis; L-arginine biosynthesis; L-ornithine and N-acetyl-L-glutamate from L-glutamate and N(2)-acetyl-L-ornithine (cyclic): step 1/1.</text>
</comment>
<dbReference type="NCBIfam" id="TIGR00120">
    <property type="entry name" value="ArgJ"/>
    <property type="match status" value="1"/>
</dbReference>
<evidence type="ECO:0000256" key="7">
    <source>
        <dbReference type="ARBA" id="ARBA00022813"/>
    </source>
</evidence>
<protein>
    <recommendedName>
        <fullName evidence="13">Arginine biosynthesis bifunctional protein ArgJ</fullName>
    </recommendedName>
    <domain>
        <recommendedName>
            <fullName evidence="13">Glutamate N-acetyltransferase</fullName>
            <ecNumber evidence="13">2.3.1.35</ecNumber>
        </recommendedName>
        <alternativeName>
            <fullName evidence="13">Ornithine acetyltransferase</fullName>
            <shortName evidence="13">OATase</shortName>
        </alternativeName>
        <alternativeName>
            <fullName evidence="13">Ornithine transacetylase</fullName>
        </alternativeName>
    </domain>
    <domain>
        <recommendedName>
            <fullName evidence="13">Amino-acid acetyltransferase</fullName>
            <ecNumber evidence="13">2.3.1.1</ecNumber>
        </recommendedName>
        <alternativeName>
            <fullName evidence="13">N-acetylglutamate synthase</fullName>
            <shortName evidence="13">AGSase</shortName>
        </alternativeName>
    </domain>
    <component>
        <recommendedName>
            <fullName evidence="13">Arginine biosynthesis bifunctional protein ArgJ alpha chain</fullName>
        </recommendedName>
    </component>
    <component>
        <recommendedName>
            <fullName evidence="13">Arginine biosynthesis bifunctional protein ArgJ beta chain</fullName>
        </recommendedName>
    </component>
</protein>
<dbReference type="NCBIfam" id="NF003802">
    <property type="entry name" value="PRK05388.1"/>
    <property type="match status" value="1"/>
</dbReference>
<evidence type="ECO:0000256" key="5">
    <source>
        <dbReference type="ARBA" id="ARBA00022605"/>
    </source>
</evidence>
<sequence>MLTSHKAPEYQKAGDITSPKGFAAAGLHAGLKYKRNDLGVIYSETPASSAAVYTLNHFQAAPLKVTKNSIEEEGKLQAIVVNSAFANACTGKQGDDDAFAMRKHMAQHLSIPEHYVAVASTGVIGEYLPLDKIKTGIDRLAPKPTLEAADDFNRAILTTDLIVKKTCWTMEIDQKEVTIAGAAKGSGMIHPNMATMLSFVTTDANISPQALHQALREVTDKTFNRITVDGETSTNDMVLVMANGHAENDELTQDHPEWETFVEGLRQTSEDLAKMIARDGEGATKLIEVQVDGAESEQEAGEVAKKIVGSDLVKTAVYGADANWGRIIQAIGHSNAKVDPDAVDIWIGPFQVLKESRPLPFSEEAATEYLKSEQVTIKVDLNVGHANAKAWGCDLTYDYIKINASYRT</sequence>
<gene>
    <name evidence="13" type="primary">argJ</name>
    <name evidence="14" type="ORF">EV213_102135</name>
</gene>
<organism evidence="14 15">
    <name type="scientific">Aureibacillus halotolerans</name>
    <dbReference type="NCBI Taxonomy" id="1508390"/>
    <lineage>
        <taxon>Bacteria</taxon>
        <taxon>Bacillati</taxon>
        <taxon>Bacillota</taxon>
        <taxon>Bacilli</taxon>
        <taxon>Bacillales</taxon>
        <taxon>Bacillaceae</taxon>
        <taxon>Aureibacillus</taxon>
    </lineage>
</organism>
<dbReference type="InterPro" id="IPR016117">
    <property type="entry name" value="ArgJ-like_dom_sf"/>
</dbReference>
<dbReference type="GO" id="GO:0004042">
    <property type="term" value="F:L-glutamate N-acetyltransferase activity"/>
    <property type="evidence" value="ECO:0007669"/>
    <property type="project" value="UniProtKB-UniRule"/>
</dbReference>
<evidence type="ECO:0000256" key="4">
    <source>
        <dbReference type="ARBA" id="ARBA00022571"/>
    </source>
</evidence>
<evidence type="ECO:0000256" key="6">
    <source>
        <dbReference type="ARBA" id="ARBA00022679"/>
    </source>
</evidence>
<dbReference type="Gene3D" id="3.60.70.12">
    <property type="entry name" value="L-amino peptidase D-ALA esterase/amidase"/>
    <property type="match status" value="1"/>
</dbReference>
<dbReference type="PANTHER" id="PTHR23100:SF0">
    <property type="entry name" value="ARGININE BIOSYNTHESIS BIFUNCTIONAL PROTEIN ARGJ, MITOCHONDRIAL"/>
    <property type="match status" value="1"/>
</dbReference>
<keyword evidence="15" id="KW-1185">Reference proteome</keyword>
<dbReference type="FunFam" id="3.10.20.340:FF:000001">
    <property type="entry name" value="Arginine biosynthesis bifunctional protein ArgJ, chloroplastic"/>
    <property type="match status" value="1"/>
</dbReference>
<accession>A0A4R6UBH8</accession>
<dbReference type="Gene3D" id="3.10.20.340">
    <property type="entry name" value="ArgJ beta chain, C-terminal domain"/>
    <property type="match status" value="1"/>
</dbReference>
<dbReference type="AlphaFoldDB" id="A0A4R6UBH8"/>
<dbReference type="RefSeq" id="WP_133578996.1">
    <property type="nucleotide sequence ID" value="NZ_SNYJ01000002.1"/>
</dbReference>
<comment type="function">
    <text evidence="12 13">Catalyzes two activities which are involved in the cyclic version of arginine biosynthesis: the synthesis of N-acetylglutamate from glutamate and acetyl-CoA as the acetyl donor, and of ornithine by transacetylation between N(2)-acetylornithine and glutamate.</text>
</comment>
<dbReference type="EMBL" id="SNYJ01000002">
    <property type="protein sequence ID" value="TDQ42105.1"/>
    <property type="molecule type" value="Genomic_DNA"/>
</dbReference>
<dbReference type="OrthoDB" id="9804242at2"/>
<evidence type="ECO:0000256" key="10">
    <source>
        <dbReference type="ARBA" id="ARBA00048372"/>
    </source>
</evidence>
<feature type="binding site" evidence="13">
    <location>
        <position position="158"/>
    </location>
    <ligand>
        <name>substrate</name>
    </ligand>
</feature>
<dbReference type="GO" id="GO:0005737">
    <property type="term" value="C:cytoplasm"/>
    <property type="evidence" value="ECO:0007669"/>
    <property type="project" value="UniProtKB-SubCell"/>
</dbReference>
<dbReference type="InterPro" id="IPR002813">
    <property type="entry name" value="Arg_biosynth_ArgJ"/>
</dbReference>
<evidence type="ECO:0000256" key="3">
    <source>
        <dbReference type="ARBA" id="ARBA00011475"/>
    </source>
</evidence>
<evidence type="ECO:0000256" key="1">
    <source>
        <dbReference type="ARBA" id="ARBA00004496"/>
    </source>
</evidence>
<feature type="active site" description="Nucleophile" evidence="13">
    <location>
        <position position="195"/>
    </location>
</feature>
<comment type="subunit">
    <text evidence="3 13">Heterotetramer of two alpha and two beta chains.</text>
</comment>
<feature type="chain" id="PRO_5023501353" description="Arginine biosynthesis bifunctional protein ArgJ alpha chain" evidence="13">
    <location>
        <begin position="1"/>
        <end position="194"/>
    </location>
</feature>
<evidence type="ECO:0000256" key="12">
    <source>
        <dbReference type="ARBA" id="ARBA00054976"/>
    </source>
</evidence>
<feature type="chain" id="PRO_5023501354" description="Arginine biosynthesis bifunctional protein ArgJ beta chain" evidence="13">
    <location>
        <begin position="195"/>
        <end position="408"/>
    </location>
</feature>
<feature type="binding site" evidence="13">
    <location>
        <position position="408"/>
    </location>
    <ligand>
        <name>substrate</name>
    </ligand>
</feature>
<comment type="catalytic activity">
    <reaction evidence="10 13">
        <text>L-glutamate + acetyl-CoA = N-acetyl-L-glutamate + CoA + H(+)</text>
        <dbReference type="Rhea" id="RHEA:24292"/>
        <dbReference type="ChEBI" id="CHEBI:15378"/>
        <dbReference type="ChEBI" id="CHEBI:29985"/>
        <dbReference type="ChEBI" id="CHEBI:44337"/>
        <dbReference type="ChEBI" id="CHEBI:57287"/>
        <dbReference type="ChEBI" id="CHEBI:57288"/>
        <dbReference type="EC" id="2.3.1.1"/>
    </reaction>
</comment>
<evidence type="ECO:0000313" key="15">
    <source>
        <dbReference type="Proteomes" id="UP000295632"/>
    </source>
</evidence>
<comment type="catalytic activity">
    <reaction evidence="11 13">
        <text>N(2)-acetyl-L-ornithine + L-glutamate = N-acetyl-L-glutamate + L-ornithine</text>
        <dbReference type="Rhea" id="RHEA:15349"/>
        <dbReference type="ChEBI" id="CHEBI:29985"/>
        <dbReference type="ChEBI" id="CHEBI:44337"/>
        <dbReference type="ChEBI" id="CHEBI:46911"/>
        <dbReference type="ChEBI" id="CHEBI:57805"/>
        <dbReference type="EC" id="2.3.1.35"/>
    </reaction>
</comment>
<feature type="binding site" evidence="13">
    <location>
        <position position="184"/>
    </location>
    <ligand>
        <name>substrate</name>
    </ligand>
</feature>
<dbReference type="GO" id="GO:0006592">
    <property type="term" value="P:ornithine biosynthetic process"/>
    <property type="evidence" value="ECO:0007669"/>
    <property type="project" value="TreeGrafter"/>
</dbReference>
<keyword evidence="9 13" id="KW-0012">Acyltransferase</keyword>
<proteinExistence type="inferred from homology"/>
<feature type="binding site" evidence="13">
    <location>
        <position position="195"/>
    </location>
    <ligand>
        <name>substrate</name>
    </ligand>
</feature>
<keyword evidence="8 13" id="KW-0511">Multifunctional enzyme</keyword>
<feature type="site" description="Involved in the stabilization of negative charge on the oxyanion by the formation of the oxyanion hole" evidence="13">
    <location>
        <position position="121"/>
    </location>
</feature>
<dbReference type="FunFam" id="3.30.2330.10:FF:000001">
    <property type="entry name" value="Arginine biosynthesis bifunctional protein ArgJ, mitochondrial"/>
    <property type="match status" value="1"/>
</dbReference>
<keyword evidence="6 13" id="KW-0808">Transferase</keyword>
<comment type="pathway">
    <text evidence="13">Amino-acid biosynthesis; L-arginine biosynthesis; N(2)-acetyl-L-ornithine from L-glutamate: step 1/4.</text>
</comment>
<keyword evidence="13" id="KW-0963">Cytoplasm</keyword>
<name>A0A4R6UBH8_9BACI</name>
<feature type="site" description="Involved in the stabilization of negative charge on the oxyanion by the formation of the oxyanion hole" evidence="13">
    <location>
        <position position="122"/>
    </location>
</feature>
<dbReference type="PANTHER" id="PTHR23100">
    <property type="entry name" value="ARGININE BIOSYNTHESIS BIFUNCTIONAL PROTEIN ARGJ"/>
    <property type="match status" value="1"/>
</dbReference>
<evidence type="ECO:0000313" key="14">
    <source>
        <dbReference type="EMBL" id="TDQ42105.1"/>
    </source>
</evidence>
<keyword evidence="5 13" id="KW-0028">Amino-acid biosynthesis</keyword>
<evidence type="ECO:0000256" key="13">
    <source>
        <dbReference type="HAMAP-Rule" id="MF_01106"/>
    </source>
</evidence>
<dbReference type="EC" id="2.3.1.1" evidence="13"/>
<keyword evidence="7 13" id="KW-0068">Autocatalytic cleavage</keyword>
<dbReference type="CDD" id="cd02152">
    <property type="entry name" value="OAT"/>
    <property type="match status" value="1"/>
</dbReference>
<dbReference type="HAMAP" id="MF_01106">
    <property type="entry name" value="ArgJ"/>
    <property type="match status" value="1"/>
</dbReference>
<dbReference type="EC" id="2.3.1.35" evidence="13"/>
<keyword evidence="4 13" id="KW-0055">Arginine biosynthesis</keyword>
<reference evidence="14 15" key="1">
    <citation type="submission" date="2019-03" db="EMBL/GenBank/DDBJ databases">
        <title>Genomic Encyclopedia of Type Strains, Phase IV (KMG-IV): sequencing the most valuable type-strain genomes for metagenomic binning, comparative biology and taxonomic classification.</title>
        <authorList>
            <person name="Goeker M."/>
        </authorList>
    </citation>
    <scope>NUCLEOTIDE SEQUENCE [LARGE SCALE GENOMIC DNA]</scope>
    <source>
        <strain evidence="14 15">DSM 28697</strain>
    </source>
</reference>
<evidence type="ECO:0000256" key="8">
    <source>
        <dbReference type="ARBA" id="ARBA00023268"/>
    </source>
</evidence>
<dbReference type="UniPathway" id="UPA00068">
    <property type="reaction ID" value="UER00106"/>
</dbReference>
<evidence type="ECO:0000256" key="9">
    <source>
        <dbReference type="ARBA" id="ARBA00023315"/>
    </source>
</evidence>
<comment type="similarity">
    <text evidence="2 13">Belongs to the ArgJ family.</text>
</comment>
<dbReference type="FunFam" id="3.60.70.12:FF:000001">
    <property type="entry name" value="Arginine biosynthesis bifunctional protein ArgJ, chloroplastic"/>
    <property type="match status" value="1"/>
</dbReference>
<dbReference type="GO" id="GO:0006526">
    <property type="term" value="P:L-arginine biosynthetic process"/>
    <property type="evidence" value="ECO:0007669"/>
    <property type="project" value="UniProtKB-UniRule"/>
</dbReference>
<feature type="binding site" evidence="13">
    <location>
        <position position="403"/>
    </location>
    <ligand>
        <name>substrate</name>
    </ligand>
</feature>